<accession>A0A9X0D0D8</accession>
<dbReference type="GO" id="GO:0000956">
    <property type="term" value="P:nuclear-transcribed mRNA catabolic process"/>
    <property type="evidence" value="ECO:0007669"/>
    <property type="project" value="TreeGrafter"/>
</dbReference>
<dbReference type="Proteomes" id="UP001163046">
    <property type="component" value="Unassembled WGS sequence"/>
</dbReference>
<feature type="compositionally biased region" description="Polar residues" evidence="3">
    <location>
        <begin position="182"/>
        <end position="194"/>
    </location>
</feature>
<evidence type="ECO:0000256" key="2">
    <source>
        <dbReference type="RuleBase" id="RU367113"/>
    </source>
</evidence>
<dbReference type="InterPro" id="IPR039039">
    <property type="entry name" value="RAI1-like_fam"/>
</dbReference>
<keyword evidence="2" id="KW-0378">Hydrolase</keyword>
<organism evidence="5 6">
    <name type="scientific">Desmophyllum pertusum</name>
    <dbReference type="NCBI Taxonomy" id="174260"/>
    <lineage>
        <taxon>Eukaryota</taxon>
        <taxon>Metazoa</taxon>
        <taxon>Cnidaria</taxon>
        <taxon>Anthozoa</taxon>
        <taxon>Hexacorallia</taxon>
        <taxon>Scleractinia</taxon>
        <taxon>Caryophylliina</taxon>
        <taxon>Caryophylliidae</taxon>
        <taxon>Desmophyllum</taxon>
    </lineage>
</organism>
<protein>
    <recommendedName>
        <fullName evidence="2">Decapping nuclease</fullName>
        <ecNumber evidence="2">3.6.1.-</ecNumber>
    </recommendedName>
</protein>
<name>A0A9X0D0D8_9CNID</name>
<evidence type="ECO:0000256" key="1">
    <source>
        <dbReference type="ARBA" id="ARBA00006562"/>
    </source>
</evidence>
<proteinExistence type="inferred from homology"/>
<dbReference type="PANTHER" id="PTHR12395">
    <property type="entry name" value="DOM-3 RELATED"/>
    <property type="match status" value="1"/>
</dbReference>
<dbReference type="GO" id="GO:0000166">
    <property type="term" value="F:nucleotide binding"/>
    <property type="evidence" value="ECO:0007669"/>
    <property type="project" value="UniProtKB-KW"/>
</dbReference>
<keyword evidence="2" id="KW-0479">Metal-binding</keyword>
<evidence type="ECO:0000259" key="4">
    <source>
        <dbReference type="Pfam" id="PF08652"/>
    </source>
</evidence>
<dbReference type="GO" id="GO:0005829">
    <property type="term" value="C:cytosol"/>
    <property type="evidence" value="ECO:0007669"/>
    <property type="project" value="TreeGrafter"/>
</dbReference>
<comment type="cofactor">
    <cofactor evidence="2">
        <name>a divalent metal cation</name>
        <dbReference type="ChEBI" id="CHEBI:60240"/>
    </cofactor>
</comment>
<feature type="region of interest" description="Disordered" evidence="3">
    <location>
        <begin position="169"/>
        <end position="215"/>
    </location>
</feature>
<feature type="compositionally biased region" description="Basic and acidic residues" evidence="3">
    <location>
        <begin position="56"/>
        <end position="77"/>
    </location>
</feature>
<dbReference type="PANTHER" id="PTHR12395:SF9">
    <property type="entry name" value="DECAPPING AND EXORIBONUCLEASE PROTEIN"/>
    <property type="match status" value="1"/>
</dbReference>
<feature type="domain" description="RAI1-like" evidence="4">
    <location>
        <begin position="88"/>
        <end position="177"/>
    </location>
</feature>
<sequence length="215" mass="24793">MEAGERKRTKQVDMKDGIMKIKTTARKGVVKEIPRPIQVPSDSVAETHLSFCDERMSQESRVKRMKRDDLRCSRHQDSSSSTSRDYEYPHWKLDIDFVTSRGNLERILKVQTGQDRKGWTMLATRYRGTVYLSHIKKKGNLNYFKQKPRDHDQKPMHWGKRFEVEVTKSYDASSERDAAPAQATSLPGDSSAAQHENEVERHGALLKLTQDSIQS</sequence>
<dbReference type="InterPro" id="IPR013961">
    <property type="entry name" value="RAI1"/>
</dbReference>
<keyword evidence="2" id="KW-0694">RNA-binding</keyword>
<evidence type="ECO:0000313" key="6">
    <source>
        <dbReference type="Proteomes" id="UP001163046"/>
    </source>
</evidence>
<dbReference type="GO" id="GO:0046872">
    <property type="term" value="F:metal ion binding"/>
    <property type="evidence" value="ECO:0007669"/>
    <property type="project" value="UniProtKB-KW"/>
</dbReference>
<comment type="function">
    <text evidence="2">Decapping enzyme for NAD-capped RNAs: specifically hydrolyzes the nicotinamide adenine dinucleotide (NAD) cap from a subset of RNAs by removing the entire NAD moiety from the 5'-end of an NAD-capped RNA.</text>
</comment>
<dbReference type="AlphaFoldDB" id="A0A9X0D0D8"/>
<keyword evidence="6" id="KW-1185">Reference proteome</keyword>
<comment type="subcellular location">
    <subcellularLocation>
        <location evidence="2">Nucleus</location>
    </subcellularLocation>
</comment>
<dbReference type="GO" id="GO:0003723">
    <property type="term" value="F:RNA binding"/>
    <property type="evidence" value="ECO:0007669"/>
    <property type="project" value="UniProtKB-KW"/>
</dbReference>
<evidence type="ECO:0000313" key="5">
    <source>
        <dbReference type="EMBL" id="KAJ7382155.1"/>
    </source>
</evidence>
<dbReference type="GO" id="GO:0034353">
    <property type="term" value="F:mRNA 5'-diphosphatase activity"/>
    <property type="evidence" value="ECO:0007669"/>
    <property type="project" value="TreeGrafter"/>
</dbReference>
<evidence type="ECO:0000256" key="3">
    <source>
        <dbReference type="SAM" id="MobiDB-lite"/>
    </source>
</evidence>
<dbReference type="GO" id="GO:0004518">
    <property type="term" value="F:nuclease activity"/>
    <property type="evidence" value="ECO:0007669"/>
    <property type="project" value="UniProtKB-KW"/>
</dbReference>
<feature type="compositionally biased region" description="Basic and acidic residues" evidence="3">
    <location>
        <begin position="169"/>
        <end position="178"/>
    </location>
</feature>
<feature type="region of interest" description="Disordered" evidence="3">
    <location>
        <begin position="56"/>
        <end position="85"/>
    </location>
</feature>
<keyword evidence="2" id="KW-0540">Nuclease</keyword>
<dbReference type="GO" id="GO:0005634">
    <property type="term" value="C:nucleus"/>
    <property type="evidence" value="ECO:0007669"/>
    <property type="project" value="UniProtKB-SubCell"/>
</dbReference>
<comment type="caution">
    <text evidence="5">The sequence shown here is derived from an EMBL/GenBank/DDBJ whole genome shotgun (WGS) entry which is preliminary data.</text>
</comment>
<keyword evidence="2" id="KW-0539">Nucleus</keyword>
<dbReference type="Pfam" id="PF08652">
    <property type="entry name" value="RAI1"/>
    <property type="match status" value="1"/>
</dbReference>
<keyword evidence="2" id="KW-0547">Nucleotide-binding</keyword>
<dbReference type="GO" id="GO:0110155">
    <property type="term" value="P:NAD-cap decapping"/>
    <property type="evidence" value="ECO:0007669"/>
    <property type="project" value="TreeGrafter"/>
</dbReference>
<dbReference type="EMBL" id="MU825936">
    <property type="protein sequence ID" value="KAJ7382155.1"/>
    <property type="molecule type" value="Genomic_DNA"/>
</dbReference>
<dbReference type="EC" id="3.6.1.-" evidence="2"/>
<reference evidence="5" key="1">
    <citation type="submission" date="2023-01" db="EMBL/GenBank/DDBJ databases">
        <title>Genome assembly of the deep-sea coral Lophelia pertusa.</title>
        <authorList>
            <person name="Herrera S."/>
            <person name="Cordes E."/>
        </authorList>
    </citation>
    <scope>NUCLEOTIDE SEQUENCE</scope>
    <source>
        <strain evidence="5">USNM1676648</strain>
        <tissue evidence="5">Polyp</tissue>
    </source>
</reference>
<gene>
    <name evidence="5" type="ORF">OS493_036705</name>
</gene>
<comment type="similarity">
    <text evidence="1 2">Belongs to the DXO/Dom3Z family.</text>
</comment>